<protein>
    <recommendedName>
        <fullName evidence="3">HEAT repeat domain-containing protein</fullName>
    </recommendedName>
</protein>
<name>W7QI71_9ALTE</name>
<accession>W7QI71</accession>
<evidence type="ECO:0000313" key="1">
    <source>
        <dbReference type="EMBL" id="EWH08607.1"/>
    </source>
</evidence>
<evidence type="ECO:0008006" key="3">
    <source>
        <dbReference type="Google" id="ProtNLM"/>
    </source>
</evidence>
<evidence type="ECO:0000313" key="2">
    <source>
        <dbReference type="Proteomes" id="UP000019276"/>
    </source>
</evidence>
<sequence>MKALLQQWDGKSKADIEAIYQNTSAELAFVNDLILLLQQPELQKGASWLLKTHVDNGCVLSETESQEVLACLKHLGDWQAKLHILQIFHAIKISHEYKREVESFVRPLITDKNKFVRAWAYNGFYLLAKAYPEYRNEADEFIKMALRDEAASVKARIRNMLKSS</sequence>
<dbReference type="AlphaFoldDB" id="W7QI71"/>
<dbReference type="eggNOG" id="ENOG5032XWM">
    <property type="taxonomic scope" value="Bacteria"/>
</dbReference>
<keyword evidence="2" id="KW-1185">Reference proteome</keyword>
<proteinExistence type="predicted"/>
<comment type="caution">
    <text evidence="1">The sequence shown here is derived from an EMBL/GenBank/DDBJ whole genome shotgun (WGS) entry which is preliminary data.</text>
</comment>
<reference evidence="1 2" key="1">
    <citation type="journal article" date="2014" name="Genome Announc.">
        <title>Draft Genome Sequence of the Agar-Degrading Bacterium Catenovulum sp. Strain DS-2, Isolated from Intestines of Haliotis diversicolor.</title>
        <authorList>
            <person name="Shan D."/>
            <person name="Li X."/>
            <person name="Gu Z."/>
            <person name="Wei G."/>
            <person name="Gao Z."/>
            <person name="Shao Z."/>
        </authorList>
    </citation>
    <scope>NUCLEOTIDE SEQUENCE [LARGE SCALE GENOMIC DNA]</scope>
    <source>
        <strain evidence="1 2">DS-2</strain>
    </source>
</reference>
<gene>
    <name evidence="1" type="ORF">DS2_16714</name>
</gene>
<dbReference type="STRING" id="1328313.DS2_16714"/>
<dbReference type="EMBL" id="ARZY01000042">
    <property type="protein sequence ID" value="EWH08607.1"/>
    <property type="molecule type" value="Genomic_DNA"/>
</dbReference>
<dbReference type="RefSeq" id="WP_035016056.1">
    <property type="nucleotide sequence ID" value="NZ_ARZY01000042.1"/>
</dbReference>
<dbReference type="Proteomes" id="UP000019276">
    <property type="component" value="Unassembled WGS sequence"/>
</dbReference>
<organism evidence="1 2">
    <name type="scientific">Catenovulum agarivorans DS-2</name>
    <dbReference type="NCBI Taxonomy" id="1328313"/>
    <lineage>
        <taxon>Bacteria</taxon>
        <taxon>Pseudomonadati</taxon>
        <taxon>Pseudomonadota</taxon>
        <taxon>Gammaproteobacteria</taxon>
        <taxon>Alteromonadales</taxon>
        <taxon>Alteromonadaceae</taxon>
        <taxon>Catenovulum</taxon>
    </lineage>
</organism>
<dbReference type="OrthoDB" id="7860049at2"/>